<feature type="chain" id="PRO_5003732489" evidence="3">
    <location>
        <begin position="27"/>
        <end position="633"/>
    </location>
</feature>
<reference evidence="5 6" key="1">
    <citation type="submission" date="2012-02" db="EMBL/GenBank/DDBJ databases">
        <title>Improved High-Quality Draft Sequence of Rhizobium leguminosarum bv. trifolii WSM2297.</title>
        <authorList>
            <consortium name="US DOE Joint Genome Institute"/>
            <person name="Lucas S."/>
            <person name="Han J."/>
            <person name="Lapidus A."/>
            <person name="Cheng J.-F."/>
            <person name="Goodwin L."/>
            <person name="Pitluck S."/>
            <person name="Peters L."/>
            <person name="Ovchinnikova G."/>
            <person name="Zhang X."/>
            <person name="Detter J.C."/>
            <person name="Han C."/>
            <person name="Tapia R."/>
            <person name="Land M."/>
            <person name="Hauser L."/>
            <person name="Kyrpides N."/>
            <person name="Ivanova N."/>
            <person name="Pagani I."/>
            <person name="Brau L."/>
            <person name="Yates R."/>
            <person name="O'Hara G."/>
            <person name="Rui T."/>
            <person name="Howieson J."/>
            <person name="Reeve W."/>
            <person name="Woyke T."/>
        </authorList>
    </citation>
    <scope>NUCLEOTIDE SEQUENCE [LARGE SCALE GENOMIC DNA]</scope>
    <source>
        <strain evidence="5 6">WSM2297</strain>
    </source>
</reference>
<dbReference type="RefSeq" id="WP_003581852.1">
    <property type="nucleotide sequence ID" value="NZ_JH719395.1"/>
</dbReference>
<dbReference type="SUPFAM" id="SSF51126">
    <property type="entry name" value="Pectin lyase-like"/>
    <property type="match status" value="1"/>
</dbReference>
<evidence type="ECO:0000256" key="2">
    <source>
        <dbReference type="SAM" id="MobiDB-lite"/>
    </source>
</evidence>
<proteinExistence type="predicted"/>
<dbReference type="AlphaFoldDB" id="J0CMZ4"/>
<feature type="signal peptide" evidence="3">
    <location>
        <begin position="1"/>
        <end position="26"/>
    </location>
</feature>
<dbReference type="HOGENOM" id="CLU_016419_1_0_5"/>
<dbReference type="InterPro" id="IPR013425">
    <property type="entry name" value="Autotrns_rpt"/>
</dbReference>
<name>J0CMZ4_RHILT</name>
<gene>
    <name evidence="5" type="ORF">Rleg4DRAFT_2635</name>
</gene>
<organism evidence="5 6">
    <name type="scientific">Rhizobium leguminosarum bv. trifolii WSM2297</name>
    <dbReference type="NCBI Taxonomy" id="754762"/>
    <lineage>
        <taxon>Bacteria</taxon>
        <taxon>Pseudomonadati</taxon>
        <taxon>Pseudomonadota</taxon>
        <taxon>Alphaproteobacteria</taxon>
        <taxon>Hyphomicrobiales</taxon>
        <taxon>Rhizobiaceae</taxon>
        <taxon>Rhizobium/Agrobacterium group</taxon>
        <taxon>Rhizobium</taxon>
    </lineage>
</organism>
<dbReference type="SMART" id="SM00014">
    <property type="entry name" value="acidPPc"/>
    <property type="match status" value="1"/>
</dbReference>
<evidence type="ECO:0000313" key="6">
    <source>
        <dbReference type="Proteomes" id="UP000005732"/>
    </source>
</evidence>
<dbReference type="NCBIfam" id="TIGR02601">
    <property type="entry name" value="autotrns_rpt"/>
    <property type="match status" value="1"/>
</dbReference>
<dbReference type="GO" id="GO:0003993">
    <property type="term" value="F:acid phosphatase activity"/>
    <property type="evidence" value="ECO:0007669"/>
    <property type="project" value="InterPro"/>
</dbReference>
<dbReference type="EMBL" id="JH719395">
    <property type="protein sequence ID" value="EJC80965.1"/>
    <property type="molecule type" value="Genomic_DNA"/>
</dbReference>
<dbReference type="Gene3D" id="1.20.144.10">
    <property type="entry name" value="Phosphatidic acid phosphatase type 2/haloperoxidase"/>
    <property type="match status" value="1"/>
</dbReference>
<evidence type="ECO:0000256" key="1">
    <source>
        <dbReference type="ARBA" id="ARBA00022729"/>
    </source>
</evidence>
<dbReference type="OrthoDB" id="9805301at2"/>
<dbReference type="Pfam" id="PF01569">
    <property type="entry name" value="PAP2"/>
    <property type="match status" value="1"/>
</dbReference>
<dbReference type="InterPro" id="IPR001011">
    <property type="entry name" value="Acid_Pase_classA_bac"/>
</dbReference>
<feature type="region of interest" description="Disordered" evidence="2">
    <location>
        <begin position="180"/>
        <end position="203"/>
    </location>
</feature>
<feature type="domain" description="Phosphatidic acid phosphatase type 2/haloperoxidase" evidence="4">
    <location>
        <begin position="203"/>
        <end position="324"/>
    </location>
</feature>
<evidence type="ECO:0000313" key="5">
    <source>
        <dbReference type="EMBL" id="EJC80965.1"/>
    </source>
</evidence>
<protein>
    <submittedName>
        <fullName evidence="5">Autotransporter-associated beta strand repeat protein</fullName>
    </submittedName>
</protein>
<dbReference type="InterPro" id="IPR000326">
    <property type="entry name" value="PAP2/HPO"/>
</dbReference>
<sequence length="633" mass="65398">MSVSSLFRLSTALVCLVSIVPSLAGAEQVTVAKAPYVETGNTNKRGDACFSTVDTNAAVHLLSGFLEVWTPRTPFVDAGVEAPAKDNCPAVAKTDWDGIPSSKTDGHIVNQAVHDANIAYVVNATRARTADQAVAAYLDDRRGKNASIVDGLGPLTPTWKAGSKQTTTITEVAADATTVKYDDKGNNRGAGSKPDTENKTEANPDMGLAIDFINAASGDGSTEPAKRYFKYGRPYRWSQDVSVVPTLEPAKSGKPVEDGGFPSGHTAEAWRDALAMAYLVPQRFQEMITRASELGEDRILSGMHSPLDVMGGRMLGTATVVYNLNKADNSALKSNAYAQAQSWLIAKSAVADASALEVAAHAAPIAADRFADHDANRAYVLQRLSYGLPTIHATDQPARVPQGAEALLETRLPYLDGAQRREVLKTTEIASGYPLIDDAGYGRLNLFAAADGYGAFDQDVTVTMDAAKGGFNAIDSWRNDIGGKGRLVKGGSGILGLSGANSYAGGTALDEGALVAGSPSAFGTGGLTINGGSLVVAANKPLTVGGDYQQSAKAAAKLTIGANGAGTLSVGGEAALAGDLEVTLADGYAPAPGTKIEILKAGALSGTFGKVTVSGHKASLSYGPTAVTLTIDG</sequence>
<evidence type="ECO:0000256" key="3">
    <source>
        <dbReference type="SAM" id="SignalP"/>
    </source>
</evidence>
<keyword evidence="1 3" id="KW-0732">Signal</keyword>
<dbReference type="InterPro" id="IPR036938">
    <property type="entry name" value="PAP2/HPO_sf"/>
</dbReference>
<dbReference type="CDD" id="cd03397">
    <property type="entry name" value="PAP2_acid_phosphatase"/>
    <property type="match status" value="1"/>
</dbReference>
<dbReference type="GO" id="GO:0030288">
    <property type="term" value="C:outer membrane-bounded periplasmic space"/>
    <property type="evidence" value="ECO:0007669"/>
    <property type="project" value="InterPro"/>
</dbReference>
<dbReference type="Pfam" id="PF12951">
    <property type="entry name" value="PATR"/>
    <property type="match status" value="1"/>
</dbReference>
<accession>J0CMZ4</accession>
<dbReference type="InterPro" id="IPR011050">
    <property type="entry name" value="Pectin_lyase_fold/virulence"/>
</dbReference>
<evidence type="ECO:0000259" key="4">
    <source>
        <dbReference type="SMART" id="SM00014"/>
    </source>
</evidence>
<dbReference type="SUPFAM" id="SSF48317">
    <property type="entry name" value="Acid phosphatase/Vanadium-dependent haloperoxidase"/>
    <property type="match status" value="1"/>
</dbReference>
<dbReference type="Proteomes" id="UP000005732">
    <property type="component" value="Unassembled WGS sequence"/>
</dbReference>